<feature type="compositionally biased region" description="Gly residues" evidence="1">
    <location>
        <begin position="98"/>
        <end position="110"/>
    </location>
</feature>
<feature type="compositionally biased region" description="Basic and acidic residues" evidence="1">
    <location>
        <begin position="77"/>
        <end position="91"/>
    </location>
</feature>
<feature type="region of interest" description="Disordered" evidence="1">
    <location>
        <begin position="1"/>
        <end position="30"/>
    </location>
</feature>
<feature type="region of interest" description="Disordered" evidence="1">
    <location>
        <begin position="42"/>
        <end position="233"/>
    </location>
</feature>
<feature type="region of interest" description="Disordered" evidence="1">
    <location>
        <begin position="463"/>
        <end position="482"/>
    </location>
</feature>
<feature type="compositionally biased region" description="Polar residues" evidence="1">
    <location>
        <begin position="719"/>
        <end position="733"/>
    </location>
</feature>
<feature type="compositionally biased region" description="Polar residues" evidence="1">
    <location>
        <begin position="211"/>
        <end position="224"/>
    </location>
</feature>
<evidence type="ECO:0000256" key="1">
    <source>
        <dbReference type="SAM" id="MobiDB-lite"/>
    </source>
</evidence>
<organism evidence="2">
    <name type="scientific">Oryza nivara</name>
    <name type="common">Indian wild rice</name>
    <name type="synonym">Oryza sativa f. spontanea</name>
    <dbReference type="NCBI Taxonomy" id="4536"/>
    <lineage>
        <taxon>Eukaryota</taxon>
        <taxon>Viridiplantae</taxon>
        <taxon>Streptophyta</taxon>
        <taxon>Embryophyta</taxon>
        <taxon>Tracheophyta</taxon>
        <taxon>Spermatophyta</taxon>
        <taxon>Magnoliopsida</taxon>
        <taxon>Liliopsida</taxon>
        <taxon>Poales</taxon>
        <taxon>Poaceae</taxon>
        <taxon>BOP clade</taxon>
        <taxon>Oryzoideae</taxon>
        <taxon>Oryzeae</taxon>
        <taxon>Oryzinae</taxon>
        <taxon>Oryza</taxon>
    </lineage>
</organism>
<proteinExistence type="predicted"/>
<dbReference type="HOGENOM" id="CLU_318954_0_0_1"/>
<feature type="compositionally biased region" description="Basic and acidic residues" evidence="1">
    <location>
        <begin position="762"/>
        <end position="773"/>
    </location>
</feature>
<feature type="compositionally biased region" description="Basic and acidic residues" evidence="1">
    <location>
        <begin position="201"/>
        <end position="210"/>
    </location>
</feature>
<feature type="compositionally biased region" description="Acidic residues" evidence="1">
    <location>
        <begin position="778"/>
        <end position="790"/>
    </location>
</feature>
<evidence type="ECO:0000313" key="2">
    <source>
        <dbReference type="EnsemblPlants" id="ONIVA08G24060.1"/>
    </source>
</evidence>
<dbReference type="eggNOG" id="ENOG502SC7G">
    <property type="taxonomic scope" value="Eukaryota"/>
</dbReference>
<feature type="compositionally biased region" description="Basic and acidic residues" evidence="1">
    <location>
        <begin position="467"/>
        <end position="482"/>
    </location>
</feature>
<dbReference type="PANTHER" id="PTHR35746:SF1">
    <property type="entry name" value="PENTATRICOPEPTIDE REPEAT (PPR) SUPERFAMILY PROTEIN"/>
    <property type="match status" value="1"/>
</dbReference>
<feature type="compositionally biased region" description="Basic and acidic residues" evidence="1">
    <location>
        <begin position="272"/>
        <end position="285"/>
    </location>
</feature>
<dbReference type="Proteomes" id="UP000006591">
    <property type="component" value="Chromosome 8"/>
</dbReference>
<feature type="region of interest" description="Disordered" evidence="1">
    <location>
        <begin position="263"/>
        <end position="292"/>
    </location>
</feature>
<dbReference type="STRING" id="4536.A0A0E0IET5"/>
<dbReference type="OMA" id="VETSTYH"/>
<feature type="region of interest" description="Disordered" evidence="1">
    <location>
        <begin position="670"/>
        <end position="1020"/>
    </location>
</feature>
<feature type="compositionally biased region" description="Basic and acidic residues" evidence="1">
    <location>
        <begin position="805"/>
        <end position="816"/>
    </location>
</feature>
<feature type="compositionally biased region" description="Basic and acidic residues" evidence="1">
    <location>
        <begin position="944"/>
        <end position="961"/>
    </location>
</feature>
<dbReference type="PANTHER" id="PTHR35746">
    <property type="entry name" value="PENTATRICOPEPTIDE REPEAT (PPR) SUPERFAMILY PROTEIN"/>
    <property type="match status" value="1"/>
</dbReference>
<keyword evidence="3" id="KW-1185">Reference proteome</keyword>
<sequence length="1020" mass="107975">MESGAHNSRGAAAAGGGGGGGGEGASGGGGGGNHMVCHLCGYQYPNAHPSAKQRRAHRKNCGNPSSPSPTAAAAHAAVEEGDGKRLLLLRDDGEEAAAGGGGGGGGGDVGDGASAVAADSGGVLPGSAREVGNVADDDGNAERSSSPPHVSEVQVGLSKCTEDCVVSGDHIPPSGNDSKASGTENDEIQSGVITRLTENVPHLEDGHHSESAVSSDQCMGSTSCLVPEHGDGARLSSEFSADEINKLSVMSLETVTGLSKDGIGNNEDDFSGVERPKAVEEDRSVNDSNVVSKEQIPCKETVSSMEQSEVMFTNSVDHVSSSTKEPVNLLEDKMSCIEKHVCLDETSSNDLFQLASGGSHSEASGIDKPRHQADCASLTPDQLVIPKEMDIDEGLHCTDADVGIKTLSSAVGHADEDITAVNLSKNVCSPHLTVGDDIQDSVRQTIDITPMPPQVDLAEVSTSSTSHEIDKVSSKDGIDERNPNVNLTSDEVNEVHGIDVEEIPHIEDIAAYNDYQEPNTVRGTRDFEEDTQNEEIIAEASSHNITAVQSTCNVEEKEQIEEFDSNSSCNKIHEISSRGVEETKLTDVNVETADEINVASSLENVEEKQSNRETIADPSVEIDVANLPSSLELSKLDVETSTYHTAYEANAVNAMENVEEMKQKEEIAVAPTSHINTISSTTNDDQKQSEELSVGPSSDEITVPHGEFSVKEKTEETMSDPTSNKTDMVSTSGGVEEQNHGDEVTSGTNTHEESVILVHTTDNVEKKMNKDLTSEPADNVEEEVQSEDIATDPTSHESSTLHITDGAESKKQDAKVAADPAAGKIDVPRSADDAEEQKHEATVSTDDDLKGDDPSESNTPQIIDGAGDKEQDAETAADPPPGKTDAPPSTDDAEETKPKEEELETVGTVVDDPKEEDKEEIADKEVIVNSDKNHVSLKSLLSEKAAETKESKKPSTKDRVLSFRRRVSKDGGSPAKPGSPKAAVSGQQQDWNSPARLPVEKKPKGKKQQWVPFICCPSMS</sequence>
<dbReference type="AlphaFoldDB" id="A0A0E0IET5"/>
<evidence type="ECO:0000313" key="3">
    <source>
        <dbReference type="Proteomes" id="UP000006591"/>
    </source>
</evidence>
<feature type="compositionally biased region" description="Gly residues" evidence="1">
    <location>
        <begin position="13"/>
        <end position="30"/>
    </location>
</feature>
<feature type="compositionally biased region" description="Low complexity" evidence="1">
    <location>
        <begin position="64"/>
        <end position="76"/>
    </location>
</feature>
<reference evidence="2" key="2">
    <citation type="submission" date="2018-04" db="EMBL/GenBank/DDBJ databases">
        <title>OnivRS2 (Oryza nivara Reference Sequence Version 2).</title>
        <authorList>
            <person name="Zhang J."/>
            <person name="Kudrna D."/>
            <person name="Lee S."/>
            <person name="Talag J."/>
            <person name="Rajasekar S."/>
            <person name="Welchert J."/>
            <person name="Hsing Y.-I."/>
            <person name="Wing R.A."/>
        </authorList>
    </citation>
    <scope>NUCLEOTIDE SEQUENCE [LARGE SCALE GENOMIC DNA]</scope>
    <source>
        <strain evidence="2">SL10</strain>
    </source>
</reference>
<dbReference type="Gramene" id="ONIVA08G24060.1">
    <property type="protein sequence ID" value="ONIVA08G24060.1"/>
    <property type="gene ID" value="ONIVA08G24060"/>
</dbReference>
<feature type="compositionally biased region" description="Low complexity" evidence="1">
    <location>
        <begin position="111"/>
        <end position="122"/>
    </location>
</feature>
<dbReference type="EnsemblPlants" id="ONIVA08G24060.1">
    <property type="protein sequence ID" value="ONIVA08G24060.1"/>
    <property type="gene ID" value="ONIVA08G24060"/>
</dbReference>
<feature type="compositionally biased region" description="Polar residues" evidence="1">
    <location>
        <begin position="792"/>
        <end position="802"/>
    </location>
</feature>
<feature type="compositionally biased region" description="Basic residues" evidence="1">
    <location>
        <begin position="51"/>
        <end position="60"/>
    </location>
</feature>
<feature type="compositionally biased region" description="Low complexity" evidence="1">
    <location>
        <begin position="672"/>
        <end position="683"/>
    </location>
</feature>
<name>A0A0E0IET5_ORYNI</name>
<accession>A0A0E0IET5</accession>
<reference evidence="2" key="1">
    <citation type="submission" date="2015-04" db="UniProtKB">
        <authorList>
            <consortium name="EnsemblPlants"/>
        </authorList>
    </citation>
    <scope>IDENTIFICATION</scope>
    <source>
        <strain evidence="2">SL10</strain>
    </source>
</reference>
<feature type="compositionally biased region" description="Basic and acidic residues" evidence="1">
    <location>
        <begin position="911"/>
        <end position="934"/>
    </location>
</feature>
<feature type="compositionally biased region" description="Basic and acidic residues" evidence="1">
    <location>
        <begin position="826"/>
        <end position="853"/>
    </location>
</feature>
<protein>
    <submittedName>
        <fullName evidence="2">Uncharacterized protein</fullName>
    </submittedName>
</protein>